<dbReference type="GeneID" id="105680691"/>
<dbReference type="RefSeq" id="XP_012240320.1">
    <property type="nucleotide sequence ID" value="XM_012384897.1"/>
</dbReference>
<evidence type="ECO:0000256" key="1">
    <source>
        <dbReference type="ARBA" id="ARBA00004123"/>
    </source>
</evidence>
<accession>A0A6P3USK1</accession>
<dbReference type="PANTHER" id="PTHR19303">
    <property type="entry name" value="TRANSPOSON"/>
    <property type="match status" value="1"/>
</dbReference>
<dbReference type="OrthoDB" id="7698582at2759"/>
<proteinExistence type="predicted"/>
<dbReference type="InterPro" id="IPR050863">
    <property type="entry name" value="CenT-Element_Derived"/>
</dbReference>
<dbReference type="GO" id="GO:0005634">
    <property type="term" value="C:nucleus"/>
    <property type="evidence" value="ECO:0007669"/>
    <property type="project" value="UniProtKB-SubCell"/>
</dbReference>
<evidence type="ECO:0000256" key="2">
    <source>
        <dbReference type="ARBA" id="ARBA00023125"/>
    </source>
</evidence>
<dbReference type="Pfam" id="PF03184">
    <property type="entry name" value="DDE_1"/>
    <property type="match status" value="1"/>
</dbReference>
<dbReference type="SMART" id="SM00674">
    <property type="entry name" value="CENPB"/>
    <property type="match status" value="1"/>
</dbReference>
<reference evidence="6" key="1">
    <citation type="submission" date="2025-08" db="UniProtKB">
        <authorList>
            <consortium name="RefSeq"/>
        </authorList>
    </citation>
    <scope>IDENTIFICATION</scope>
</reference>
<dbReference type="SUPFAM" id="SSF46689">
    <property type="entry name" value="Homeodomain-like"/>
    <property type="match status" value="2"/>
</dbReference>
<evidence type="ECO:0000259" key="4">
    <source>
        <dbReference type="PROSITE" id="PS51253"/>
    </source>
</evidence>
<feature type="domain" description="HTH CENPB-type" evidence="4">
    <location>
        <begin position="66"/>
        <end position="138"/>
    </location>
</feature>
<dbReference type="InterPro" id="IPR004875">
    <property type="entry name" value="DDE_SF_endonuclease_dom"/>
</dbReference>
<dbReference type="KEGG" id="bim:105680691"/>
<dbReference type="PANTHER" id="PTHR19303:SF73">
    <property type="entry name" value="PROTEIN PDC2"/>
    <property type="match status" value="1"/>
</dbReference>
<dbReference type="AlphaFoldDB" id="A0A6P3USK1"/>
<gene>
    <name evidence="6" type="primary">LOC105680691</name>
</gene>
<keyword evidence="5" id="KW-1185">Reference proteome</keyword>
<dbReference type="InterPro" id="IPR007889">
    <property type="entry name" value="HTH_Psq"/>
</dbReference>
<dbReference type="PROSITE" id="PS51253">
    <property type="entry name" value="HTH_CENPB"/>
    <property type="match status" value="1"/>
</dbReference>
<sequence>MATKQKRALLTIADRYDILQLIINGETHKSIAKRYNLKLNTVSKIKSNKKQIRVNFEGSSAAASSSTKHFKKSEHIQLENVLYRWYLRNRDKNARVTGKMISQKAMELKEKLQIKSDFIASARWVAKFKTRYRLRKKDIDEHFRITNKAEADIAKSNFEKLLLNEGYSLDNVYNADNTGITWRTVPEETSIFHHERTIKKKEKMEEEVTAFLCANVTGSHMLPILIIGGSNKSRRNRNYNSNDLSVMYRTNTNGLLDSKIFNEWFDECFLKSITEKQMKTGRREKTLLLLDNAGSSHESGLINTKDELVKIMYFAFDVTPLIQPMDHGIIACFKRIYRKDFLRTIMPISDYRTVDEVIANHDKLGFRDCCRIMRDAWLKVDKVILENAWNKLLNRESKKSTENIEIRERDIDETLHLLQRLPGCEGCDRASVICWFESDINKEIGTTDILVDFVKENIDNELSFEDIVE</sequence>
<evidence type="ECO:0000313" key="5">
    <source>
        <dbReference type="Proteomes" id="UP000515180"/>
    </source>
</evidence>
<name>A0A6P3USK1_BOMIM</name>
<protein>
    <submittedName>
        <fullName evidence="6">Jerky protein homolog-like</fullName>
    </submittedName>
</protein>
<dbReference type="OMA" id="HHERTIK"/>
<keyword evidence="2" id="KW-0238">DNA-binding</keyword>
<dbReference type="Gene3D" id="1.10.10.60">
    <property type="entry name" value="Homeodomain-like"/>
    <property type="match status" value="2"/>
</dbReference>
<comment type="subcellular location">
    <subcellularLocation>
        <location evidence="1">Nucleus</location>
    </subcellularLocation>
</comment>
<dbReference type="Pfam" id="PF04218">
    <property type="entry name" value="CENP-B_N"/>
    <property type="match status" value="1"/>
</dbReference>
<dbReference type="InterPro" id="IPR006600">
    <property type="entry name" value="HTH_CenpB_DNA-bd_dom"/>
</dbReference>
<evidence type="ECO:0000256" key="3">
    <source>
        <dbReference type="ARBA" id="ARBA00023242"/>
    </source>
</evidence>
<dbReference type="Proteomes" id="UP000515180">
    <property type="component" value="Unplaced"/>
</dbReference>
<evidence type="ECO:0000313" key="6">
    <source>
        <dbReference type="RefSeq" id="XP_012240320.1"/>
    </source>
</evidence>
<dbReference type="InterPro" id="IPR009057">
    <property type="entry name" value="Homeodomain-like_sf"/>
</dbReference>
<dbReference type="GO" id="GO:0003677">
    <property type="term" value="F:DNA binding"/>
    <property type="evidence" value="ECO:0007669"/>
    <property type="project" value="UniProtKB-KW"/>
</dbReference>
<keyword evidence="3" id="KW-0539">Nucleus</keyword>
<dbReference type="Pfam" id="PF03221">
    <property type="entry name" value="HTH_Tnp_Tc5"/>
    <property type="match status" value="1"/>
</dbReference>
<organism evidence="5 6">
    <name type="scientific">Bombus impatiens</name>
    <name type="common">Bumblebee</name>
    <dbReference type="NCBI Taxonomy" id="132113"/>
    <lineage>
        <taxon>Eukaryota</taxon>
        <taxon>Metazoa</taxon>
        <taxon>Ecdysozoa</taxon>
        <taxon>Arthropoda</taxon>
        <taxon>Hexapoda</taxon>
        <taxon>Insecta</taxon>
        <taxon>Pterygota</taxon>
        <taxon>Neoptera</taxon>
        <taxon>Endopterygota</taxon>
        <taxon>Hymenoptera</taxon>
        <taxon>Apocrita</taxon>
        <taxon>Aculeata</taxon>
        <taxon>Apoidea</taxon>
        <taxon>Anthophila</taxon>
        <taxon>Apidae</taxon>
        <taxon>Bombus</taxon>
        <taxon>Pyrobombus</taxon>
    </lineage>
</organism>